<accession>A0A6P4FH16</accession>
<dbReference type="AlphaFoldDB" id="A0A6P4FH16"/>
<dbReference type="InterPro" id="IPR036056">
    <property type="entry name" value="Fibrinogen-like_C"/>
</dbReference>
<keyword evidence="6" id="KW-1185">Reference proteome</keyword>
<keyword evidence="1" id="KW-1015">Disulfide bond</keyword>
<dbReference type="SUPFAM" id="SSF56496">
    <property type="entry name" value="Fibrinogen C-terminal domain-like"/>
    <property type="match status" value="1"/>
</dbReference>
<dbReference type="Proteomes" id="UP001652680">
    <property type="component" value="Unassembled WGS sequence"/>
</dbReference>
<dbReference type="InterPro" id="IPR050373">
    <property type="entry name" value="Fibrinogen_C-term_domain"/>
</dbReference>
<dbReference type="Gene3D" id="1.20.5.340">
    <property type="match status" value="1"/>
</dbReference>
<dbReference type="PANTHER" id="PTHR19143:SF327">
    <property type="entry name" value="FI21813P1-RELATED"/>
    <property type="match status" value="1"/>
</dbReference>
<evidence type="ECO:0000313" key="5">
    <source>
        <dbReference type="EnsemblMetazoa" id="XP_016988569.1"/>
    </source>
</evidence>
<sequence length="331" mass="38113">MKSLFFVIFLTFLNLGELSSTDADLQQENSNDKKECNSYCFWVFKPVLDHFVQLKQESDTNNELKANINTMEKTIQDLQSRLAISESKVKSKDEQISDLKNHIESLKKTISEGSNQEEFLPETCPLTGSNGIYQIKPRGMESFKVPCVAPTPGWTVIQRRFDGSENFNRTWEDYKNGFGDIKGEFFIGLEKIHILTSMQPHALYIKLGKVDGTNKYAKYDDFIIGSEEESYELKMLGRYSGTAEDSLKYHEKSKFSTFDRDNDESDSNCAENHPGGWWFNKCAYSSLNGMYYKNGTRESNEKYGILWGSMHEYDYNISLTSVEILIRPRTI</sequence>
<feature type="chain" id="PRO_5028485288" evidence="3">
    <location>
        <begin position="21"/>
        <end position="331"/>
    </location>
</feature>
<dbReference type="InterPro" id="IPR020837">
    <property type="entry name" value="Fibrinogen_CS"/>
</dbReference>
<dbReference type="PROSITE" id="PS51406">
    <property type="entry name" value="FIBRINOGEN_C_2"/>
    <property type="match status" value="1"/>
</dbReference>
<reference evidence="5" key="3">
    <citation type="submission" date="2025-05" db="UniProtKB">
        <authorList>
            <consortium name="EnsemblMetazoa"/>
        </authorList>
    </citation>
    <scope>IDENTIFICATION</scope>
</reference>
<feature type="signal peptide" evidence="3">
    <location>
        <begin position="1"/>
        <end position="20"/>
    </location>
</feature>
<evidence type="ECO:0000313" key="6">
    <source>
        <dbReference type="Proteomes" id="UP001652680"/>
    </source>
</evidence>
<name>A0A6P4FH16_DRORH</name>
<evidence type="ECO:0000256" key="3">
    <source>
        <dbReference type="SAM" id="SignalP"/>
    </source>
</evidence>
<keyword evidence="2" id="KW-0175">Coiled coil</keyword>
<evidence type="ECO:0000256" key="1">
    <source>
        <dbReference type="ARBA" id="ARBA00023157"/>
    </source>
</evidence>
<dbReference type="EnsemblMetazoa" id="XM_017133080.2">
    <property type="protein sequence ID" value="XP_016988569.1"/>
    <property type="gene ID" value="LOC108051113"/>
</dbReference>
<evidence type="ECO:0000259" key="4">
    <source>
        <dbReference type="PROSITE" id="PS51406"/>
    </source>
</evidence>
<feature type="domain" description="Fibrinogen C-terminal" evidence="4">
    <location>
        <begin position="115"/>
        <end position="330"/>
    </location>
</feature>
<dbReference type="InterPro" id="IPR002181">
    <property type="entry name" value="Fibrinogen_a/b/g_C_dom"/>
</dbReference>
<reference evidence="6" key="1">
    <citation type="journal article" date="2021" name="Elife">
        <title>Highly contiguous assemblies of 101 drosophilid genomes.</title>
        <authorList>
            <person name="Kim B.Y."/>
            <person name="Wang J.R."/>
            <person name="Miller D.E."/>
            <person name="Barmina O."/>
            <person name="Delaney E."/>
            <person name="Thompson A."/>
            <person name="Comeault A.A."/>
            <person name="Peede D."/>
            <person name="D'Agostino E.R."/>
            <person name="Pelaez J."/>
            <person name="Aguilar J.M."/>
            <person name="Haji D."/>
            <person name="Matsunaga T."/>
            <person name="Armstrong E.E."/>
            <person name="Zych M."/>
            <person name="Ogawa Y."/>
            <person name="Stamenkovic-Radak M."/>
            <person name="Jelic M."/>
            <person name="Veselinovic M.S."/>
            <person name="Tanaskovic M."/>
            <person name="Eric P."/>
            <person name="Gao J.J."/>
            <person name="Katoh T.K."/>
            <person name="Toda M.J."/>
            <person name="Watabe H."/>
            <person name="Watada M."/>
            <person name="Davis J.S."/>
            <person name="Moyle L.C."/>
            <person name="Manoli G."/>
            <person name="Bertolini E."/>
            <person name="Kostal V."/>
            <person name="Hawley R.S."/>
            <person name="Takahashi A."/>
            <person name="Jones C.D."/>
            <person name="Price D.K."/>
            <person name="Whiteman N."/>
            <person name="Kopp A."/>
            <person name="Matute D.R."/>
            <person name="Petrov D.A."/>
        </authorList>
    </citation>
    <scope>NUCLEOTIDE SEQUENCE [LARGE SCALE GENOMIC DNA]</scope>
</reference>
<organism evidence="7">
    <name type="scientific">Drosophila rhopaloa</name>
    <name type="common">Fruit fly</name>
    <dbReference type="NCBI Taxonomy" id="1041015"/>
    <lineage>
        <taxon>Eukaryota</taxon>
        <taxon>Metazoa</taxon>
        <taxon>Ecdysozoa</taxon>
        <taxon>Arthropoda</taxon>
        <taxon>Hexapoda</taxon>
        <taxon>Insecta</taxon>
        <taxon>Pterygota</taxon>
        <taxon>Neoptera</taxon>
        <taxon>Endopterygota</taxon>
        <taxon>Diptera</taxon>
        <taxon>Brachycera</taxon>
        <taxon>Muscomorpha</taxon>
        <taxon>Ephydroidea</taxon>
        <taxon>Drosophilidae</taxon>
        <taxon>Drosophila</taxon>
        <taxon>Sophophora</taxon>
    </lineage>
</organism>
<gene>
    <name evidence="7" type="primary">LOC108051113</name>
    <name evidence="5" type="synonym">108051113</name>
</gene>
<dbReference type="GO" id="GO:0005615">
    <property type="term" value="C:extracellular space"/>
    <property type="evidence" value="ECO:0007669"/>
    <property type="project" value="TreeGrafter"/>
</dbReference>
<keyword evidence="3" id="KW-0732">Signal</keyword>
<dbReference type="PANTHER" id="PTHR19143">
    <property type="entry name" value="FIBRINOGEN/TENASCIN/ANGIOPOEITIN"/>
    <property type="match status" value="1"/>
</dbReference>
<dbReference type="RefSeq" id="XP_016988569.1">
    <property type="nucleotide sequence ID" value="XM_017133080.1"/>
</dbReference>
<dbReference type="InterPro" id="IPR014716">
    <property type="entry name" value="Fibrinogen_a/b/g_C_1"/>
</dbReference>
<dbReference type="PROSITE" id="PS00514">
    <property type="entry name" value="FIBRINOGEN_C_1"/>
    <property type="match status" value="1"/>
</dbReference>
<dbReference type="Gene3D" id="3.90.215.10">
    <property type="entry name" value="Gamma Fibrinogen, chain A, domain 1"/>
    <property type="match status" value="1"/>
</dbReference>
<dbReference type="CDD" id="cd00087">
    <property type="entry name" value="FReD"/>
    <property type="match status" value="1"/>
</dbReference>
<dbReference type="OrthoDB" id="6145874at2759"/>
<reference evidence="7" key="2">
    <citation type="submission" date="2025-04" db="UniProtKB">
        <authorList>
            <consortium name="RefSeq"/>
        </authorList>
    </citation>
    <scope>IDENTIFICATION</scope>
</reference>
<dbReference type="SMART" id="SM00186">
    <property type="entry name" value="FBG"/>
    <property type="match status" value="1"/>
</dbReference>
<dbReference type="Pfam" id="PF00147">
    <property type="entry name" value="Fibrinogen_C"/>
    <property type="match status" value="1"/>
</dbReference>
<proteinExistence type="predicted"/>
<dbReference type="GeneID" id="108051113"/>
<evidence type="ECO:0000313" key="7">
    <source>
        <dbReference type="RefSeq" id="XP_016988569.1"/>
    </source>
</evidence>
<evidence type="ECO:0000256" key="2">
    <source>
        <dbReference type="SAM" id="Coils"/>
    </source>
</evidence>
<protein>
    <submittedName>
        <fullName evidence="7">Fibrinogen-like protein 1</fullName>
    </submittedName>
</protein>
<feature type="coiled-coil region" evidence="2">
    <location>
        <begin position="54"/>
        <end position="116"/>
    </location>
</feature>